<dbReference type="InterPro" id="IPR001387">
    <property type="entry name" value="Cro/C1-type_HTH"/>
</dbReference>
<dbReference type="CDD" id="cd00093">
    <property type="entry name" value="HTH_XRE"/>
    <property type="match status" value="1"/>
</dbReference>
<dbReference type="InterPro" id="IPR010982">
    <property type="entry name" value="Lambda_DNA-bd_dom_sf"/>
</dbReference>
<dbReference type="SUPFAM" id="SSF47413">
    <property type="entry name" value="lambda repressor-like DNA-binding domains"/>
    <property type="match status" value="1"/>
</dbReference>
<dbReference type="Pfam" id="PF13560">
    <property type="entry name" value="HTH_31"/>
    <property type="match status" value="1"/>
</dbReference>
<reference evidence="2" key="1">
    <citation type="submission" date="2021-01" db="EMBL/GenBank/DDBJ databases">
        <title>Whole genome shotgun sequence of Sphaerisporangium rufum NBRC 109079.</title>
        <authorList>
            <person name="Komaki H."/>
            <person name="Tamura T."/>
        </authorList>
    </citation>
    <scope>NUCLEOTIDE SEQUENCE</scope>
    <source>
        <strain evidence="2">NBRC 109079</strain>
    </source>
</reference>
<evidence type="ECO:0000313" key="3">
    <source>
        <dbReference type="Proteomes" id="UP000655287"/>
    </source>
</evidence>
<dbReference type="GO" id="GO:0003677">
    <property type="term" value="F:DNA binding"/>
    <property type="evidence" value="ECO:0007669"/>
    <property type="project" value="InterPro"/>
</dbReference>
<dbReference type="InterPro" id="IPR043917">
    <property type="entry name" value="DUF5753"/>
</dbReference>
<keyword evidence="3" id="KW-1185">Reference proteome</keyword>
<dbReference type="Proteomes" id="UP000655287">
    <property type="component" value="Unassembled WGS sequence"/>
</dbReference>
<sequence>MNGNTMTPLEFFARELRQAREAAGMSQAQLATAMAGYSPSFVAMVETARRTPRPDFARRCDDLLTTGGLLTRLTEDLVCRTMPPEWVGRWLTIEAQATSLLSYEPLLVPGLLQTDEYAREVIAASGRDLDEDEQVQARRERRRVLDRPDPPMLVAVLDEGLLHRPVGGPEVMREQIGHLLALTRRPRIVIQIVPAAVGTYAGMAGPFVVATIGNREVAYVDGALCGSVVERAEDVATMRRLWEAVRAEALPGKQSIELMTEVTETWT</sequence>
<dbReference type="SMART" id="SM00530">
    <property type="entry name" value="HTH_XRE"/>
    <property type="match status" value="1"/>
</dbReference>
<gene>
    <name evidence="2" type="ORF">Sru01_09670</name>
</gene>
<comment type="caution">
    <text evidence="2">The sequence shown here is derived from an EMBL/GenBank/DDBJ whole genome shotgun (WGS) entry which is preliminary data.</text>
</comment>
<dbReference type="PROSITE" id="PS50943">
    <property type="entry name" value="HTH_CROC1"/>
    <property type="match status" value="1"/>
</dbReference>
<evidence type="ECO:0000259" key="1">
    <source>
        <dbReference type="PROSITE" id="PS50943"/>
    </source>
</evidence>
<dbReference type="Gene3D" id="1.10.260.40">
    <property type="entry name" value="lambda repressor-like DNA-binding domains"/>
    <property type="match status" value="1"/>
</dbReference>
<organism evidence="2 3">
    <name type="scientific">Sphaerisporangium rufum</name>
    <dbReference type="NCBI Taxonomy" id="1381558"/>
    <lineage>
        <taxon>Bacteria</taxon>
        <taxon>Bacillati</taxon>
        <taxon>Actinomycetota</taxon>
        <taxon>Actinomycetes</taxon>
        <taxon>Streptosporangiales</taxon>
        <taxon>Streptosporangiaceae</taxon>
        <taxon>Sphaerisporangium</taxon>
    </lineage>
</organism>
<protein>
    <submittedName>
        <fullName evidence="2">Transcriptional regulator</fullName>
    </submittedName>
</protein>
<accession>A0A919R054</accession>
<dbReference type="AlphaFoldDB" id="A0A919R054"/>
<proteinExistence type="predicted"/>
<dbReference type="Pfam" id="PF19054">
    <property type="entry name" value="DUF5753"/>
    <property type="match status" value="1"/>
</dbReference>
<evidence type="ECO:0000313" key="2">
    <source>
        <dbReference type="EMBL" id="GII75985.1"/>
    </source>
</evidence>
<dbReference type="EMBL" id="BOOU01000013">
    <property type="protein sequence ID" value="GII75985.1"/>
    <property type="molecule type" value="Genomic_DNA"/>
</dbReference>
<name>A0A919R054_9ACTN</name>
<feature type="domain" description="HTH cro/C1-type" evidence="1">
    <location>
        <begin position="16"/>
        <end position="70"/>
    </location>
</feature>